<dbReference type="GO" id="GO:0003918">
    <property type="term" value="F:DNA topoisomerase type II (double strand cut, ATP-hydrolyzing) activity"/>
    <property type="evidence" value="ECO:0007669"/>
    <property type="project" value="UniProtKB-UniRule"/>
</dbReference>
<dbReference type="Gene3D" id="3.90.199.10">
    <property type="entry name" value="Topoisomerase II, domain 5"/>
    <property type="match status" value="1"/>
</dbReference>
<dbReference type="NCBIfam" id="TIGR01063">
    <property type="entry name" value="gyrA"/>
    <property type="match status" value="1"/>
</dbReference>
<comment type="catalytic activity">
    <reaction evidence="1 9">
        <text>ATP-dependent breakage, passage and rejoining of double-stranded DNA.</text>
        <dbReference type="EC" id="5.6.2.2"/>
    </reaction>
</comment>
<keyword evidence="8 9" id="KW-0413">Isomerase</keyword>
<dbReference type="GO" id="GO:0006261">
    <property type="term" value="P:DNA-templated DNA replication"/>
    <property type="evidence" value="ECO:0007669"/>
    <property type="project" value="UniProtKB-UniRule"/>
</dbReference>
<dbReference type="FunFam" id="2.120.10.90:FF:000004">
    <property type="entry name" value="DNA gyrase subunit A"/>
    <property type="match status" value="1"/>
</dbReference>
<comment type="miscellaneous">
    <text evidence="9">Few gyrases are as efficient as E.coli at forming negative supercoils. Not all organisms have 2 type II topoisomerases; in organisms with a single type II topoisomerase this enzyme also has to decatenate newly replicated chromosomes.</text>
</comment>
<comment type="subcellular location">
    <subcellularLocation>
        <location evidence="9">Cytoplasm</location>
    </subcellularLocation>
</comment>
<evidence type="ECO:0000256" key="8">
    <source>
        <dbReference type="ARBA" id="ARBA00023235"/>
    </source>
</evidence>
<feature type="compositionally biased region" description="Acidic residues" evidence="11">
    <location>
        <begin position="57"/>
        <end position="66"/>
    </location>
</feature>
<feature type="region of interest" description="Disordered" evidence="11">
    <location>
        <begin position="1"/>
        <end position="74"/>
    </location>
</feature>
<evidence type="ECO:0000256" key="3">
    <source>
        <dbReference type="ARBA" id="ARBA00022490"/>
    </source>
</evidence>
<dbReference type="AlphaFoldDB" id="A0A0E3Q6G1"/>
<comment type="subunit">
    <text evidence="9">Heterotetramer, composed of two GyrA and two GyrB chains. In the heterotetramer, GyrA contains the active site tyrosine that forms a transient covalent intermediate with DNA, while GyrB binds cofactors and catalyzes ATP hydrolysis.</text>
</comment>
<dbReference type="InterPro" id="IPR006691">
    <property type="entry name" value="GyrA/parC_rep"/>
</dbReference>
<comment type="similarity">
    <text evidence="2 9">Belongs to the type II topoisomerase GyrA/ParC subunit family.</text>
</comment>
<feature type="short sequence motif" description="GyrA-box" evidence="9">
    <location>
        <begin position="590"/>
        <end position="596"/>
    </location>
</feature>
<evidence type="ECO:0000256" key="1">
    <source>
        <dbReference type="ARBA" id="ARBA00000185"/>
    </source>
</evidence>
<dbReference type="CDD" id="cd00187">
    <property type="entry name" value="TOP4c"/>
    <property type="match status" value="1"/>
</dbReference>
<evidence type="ECO:0000256" key="10">
    <source>
        <dbReference type="SAM" id="Coils"/>
    </source>
</evidence>
<dbReference type="RefSeq" id="WP_048120861.1">
    <property type="nucleotide sequence ID" value="NZ_CP009520.1"/>
</dbReference>
<dbReference type="KEGG" id="mvc:MSVAZ_2034"/>
<accession>A0A0E3Q6G1</accession>
<gene>
    <name evidence="9" type="primary">gyrA</name>
    <name evidence="13" type="ORF">MSVAZ_2034</name>
</gene>
<dbReference type="PROSITE" id="PS52040">
    <property type="entry name" value="TOPO_IIA"/>
    <property type="match status" value="1"/>
</dbReference>
<dbReference type="PANTHER" id="PTHR43493">
    <property type="entry name" value="DNA GYRASE/TOPOISOMERASE SUBUNIT A"/>
    <property type="match status" value="1"/>
</dbReference>
<evidence type="ECO:0000256" key="5">
    <source>
        <dbReference type="ARBA" id="ARBA00022840"/>
    </source>
</evidence>
<dbReference type="InterPro" id="IPR013757">
    <property type="entry name" value="Topo_IIA_A_a_sf"/>
</dbReference>
<dbReference type="InterPro" id="IPR013758">
    <property type="entry name" value="Topo_IIA_A/C_ab"/>
</dbReference>
<feature type="domain" description="Topo IIA-type catalytic" evidence="12">
    <location>
        <begin position="99"/>
        <end position="563"/>
    </location>
</feature>
<protein>
    <recommendedName>
        <fullName evidence="9">DNA gyrase subunit A</fullName>
        <ecNumber evidence="9">5.6.2.2</ecNumber>
    </recommendedName>
</protein>
<comment type="function">
    <text evidence="9">A type II topoisomerase that negatively supercoils closed circular double-stranded (ds) DNA in an ATP-dependent manner to modulate DNA topology and maintain chromosomes in an underwound state. Negative supercoiling favors strand separation, and DNA replication, transcription, recombination and repair, all of which involve strand separation. Also able to catalyze the interconversion of other topological isomers of dsDNA rings, including catenanes and knotted rings. Type II topoisomerases break and join 2 DNA strands simultaneously in an ATP-dependent manner.</text>
</comment>
<dbReference type="SMART" id="SM00434">
    <property type="entry name" value="TOP4c"/>
    <property type="match status" value="1"/>
</dbReference>
<dbReference type="GO" id="GO:0006265">
    <property type="term" value="P:DNA topological change"/>
    <property type="evidence" value="ECO:0007669"/>
    <property type="project" value="UniProtKB-UniRule"/>
</dbReference>
<evidence type="ECO:0000259" key="12">
    <source>
        <dbReference type="PROSITE" id="PS52040"/>
    </source>
</evidence>
<dbReference type="EC" id="5.6.2.2" evidence="9"/>
<dbReference type="GO" id="GO:0005694">
    <property type="term" value="C:chromosome"/>
    <property type="evidence" value="ECO:0007669"/>
    <property type="project" value="InterPro"/>
</dbReference>
<dbReference type="InterPro" id="IPR002205">
    <property type="entry name" value="Topo_IIA_dom_A"/>
</dbReference>
<evidence type="ECO:0000256" key="6">
    <source>
        <dbReference type="ARBA" id="ARBA00023029"/>
    </source>
</evidence>
<dbReference type="SUPFAM" id="SSF101904">
    <property type="entry name" value="GyrA/ParC C-terminal domain-like"/>
    <property type="match status" value="1"/>
</dbReference>
<evidence type="ECO:0000256" key="9">
    <source>
        <dbReference type="HAMAP-Rule" id="MF_01897"/>
    </source>
</evidence>
<dbReference type="GO" id="GO:0003677">
    <property type="term" value="F:DNA binding"/>
    <property type="evidence" value="ECO:0007669"/>
    <property type="project" value="UniProtKB-UniRule"/>
</dbReference>
<dbReference type="EMBL" id="CP009520">
    <property type="protein sequence ID" value="AKB44303.1"/>
    <property type="molecule type" value="Genomic_DNA"/>
</dbReference>
<dbReference type="InterPro" id="IPR050220">
    <property type="entry name" value="Type_II_DNA_Topoisomerases"/>
</dbReference>
<evidence type="ECO:0000256" key="7">
    <source>
        <dbReference type="ARBA" id="ARBA00023125"/>
    </source>
</evidence>
<dbReference type="NCBIfam" id="NF004044">
    <property type="entry name" value="PRK05561.1"/>
    <property type="match status" value="1"/>
</dbReference>
<dbReference type="FunFam" id="1.10.268.10:FF:000001">
    <property type="entry name" value="DNA gyrase subunit A"/>
    <property type="match status" value="1"/>
</dbReference>
<dbReference type="InterPro" id="IPR005743">
    <property type="entry name" value="GyrA"/>
</dbReference>
<feature type="coiled-coil region" evidence="10">
    <location>
        <begin position="522"/>
        <end position="549"/>
    </location>
</feature>
<organism evidence="13 14">
    <name type="scientific">Methanosarcina vacuolata Z-761</name>
    <dbReference type="NCBI Taxonomy" id="1434123"/>
    <lineage>
        <taxon>Archaea</taxon>
        <taxon>Methanobacteriati</taxon>
        <taxon>Methanobacteriota</taxon>
        <taxon>Stenosarchaea group</taxon>
        <taxon>Methanomicrobia</taxon>
        <taxon>Methanosarcinales</taxon>
        <taxon>Methanosarcinaceae</taxon>
        <taxon>Methanosarcina</taxon>
    </lineage>
</organism>
<dbReference type="HOGENOM" id="CLU_002977_6_1_2"/>
<sequence length="966" mass="108032">MAKYEDENKSEDELKKSYQSTLIPEDKDGEPENEDGSAALTQEDPGKKLELNVSDPASDDPEDEGLEPERSGVTTILIENEMKRSYINYAMSVIVGRALPDARDGLKPVHRRVLFAMKEAGITHDKPYKKSARVVGDVLGKYHPHGDTAVYDTIVRMVQDFSLRYPLIDGQGNFGSIDGDAAAAMRYTEVRMDKIAEEMLVDIDKETVPFMPNYDGSIEEPEVLPAKLPNLLVNGSTGIAVGMATNMAPHNIGEVIDGIFMLIENPDVTIPELMTVIKGPDFPTSAHILGTAGIKSAYMTGRGSLKIRAVAEIQELKKDRQQIIVTELPYQVNKARMIENIAQLVREKVIMGISDLRDESDREGIRVVIELSRGTNPKVVLNQLYKHTQMETTFGVINLALVGGKPKELNLKELLEIYLEYRVEIIQKRTLYDLKKSEERAHILDGLKIALDNIDEVVALIKGSANADEAKQGLMENFSLDEVQSKAILDMRLQRLTGLETQKVLEELEGLVKLIGELRKILENDELKYEIIRNELLELKDKYGDARRTKIVQAASEVRDEDLIHEEEVVVTITNGGYIKRIPLKTYTMQRRGGRGIIGMEMKEEDFVENLFISSTHNYILFFTNLGRLYWEKVYEIPEGSRQSRGKAIVNLLELKEGETINAMIPVKEFDKNHYLLMATRAGTIKKTPLSEFKNPRKAGIIAVTLDEDDELVRVLLTNGKKEVLMVSKKGKAIRFYEEDVRPMGRTARGVRGMTLEGPDDEVVSLDLVDETTTLLTVTENGFGKRTEYSQYPAHRRGGKGVITIITNERNGPVSRVRSVADDDELIFTSADGIIIRIPAKEISIQGRNTQGVRIMNLKPGDTVAGIARIQNGKAEKNLKLTAFNDKEAAEATGAEEEAEAPEGESEGLDEFDELEDLEAADEAEETGETEEDEVEEDEVEEDEVEEDEAEGDEAEEDEAEEIEKE</sequence>
<dbReference type="GO" id="GO:0009330">
    <property type="term" value="C:DNA topoisomerase type II (double strand cut, ATP-hydrolyzing) complex"/>
    <property type="evidence" value="ECO:0007669"/>
    <property type="project" value="TreeGrafter"/>
</dbReference>
<feature type="region of interest" description="Disordered" evidence="11">
    <location>
        <begin position="889"/>
        <end position="966"/>
    </location>
</feature>
<dbReference type="InterPro" id="IPR035516">
    <property type="entry name" value="Gyrase/topoIV_suA_C"/>
</dbReference>
<dbReference type="GO" id="GO:0005737">
    <property type="term" value="C:cytoplasm"/>
    <property type="evidence" value="ECO:0007669"/>
    <property type="project" value="UniProtKB-SubCell"/>
</dbReference>
<keyword evidence="5 9" id="KW-0067">ATP-binding</keyword>
<keyword evidence="6 9" id="KW-0799">Topoisomerase</keyword>
<dbReference type="Gene3D" id="1.10.268.10">
    <property type="entry name" value="Topoisomerase, domain 3"/>
    <property type="match status" value="1"/>
</dbReference>
<evidence type="ECO:0000313" key="13">
    <source>
        <dbReference type="EMBL" id="AKB44303.1"/>
    </source>
</evidence>
<dbReference type="FunFam" id="3.90.199.10:FF:000001">
    <property type="entry name" value="DNA gyrase subunit A"/>
    <property type="match status" value="1"/>
</dbReference>
<dbReference type="Pfam" id="PF03989">
    <property type="entry name" value="DNA_gyraseA_C"/>
    <property type="match status" value="6"/>
</dbReference>
<dbReference type="PATRIC" id="fig|1434123.4.peg.2481"/>
<feature type="compositionally biased region" description="Basic and acidic residues" evidence="11">
    <location>
        <begin position="1"/>
        <end position="16"/>
    </location>
</feature>
<keyword evidence="10" id="KW-0175">Coiled coil</keyword>
<keyword evidence="3 9" id="KW-0963">Cytoplasm</keyword>
<dbReference type="GO" id="GO:0005524">
    <property type="term" value="F:ATP binding"/>
    <property type="evidence" value="ECO:0007669"/>
    <property type="project" value="UniProtKB-UniRule"/>
</dbReference>
<dbReference type="InterPro" id="IPR013760">
    <property type="entry name" value="Topo_IIA-like_dom_sf"/>
</dbReference>
<dbReference type="Proteomes" id="UP000033096">
    <property type="component" value="Chromosome"/>
</dbReference>
<evidence type="ECO:0000313" key="14">
    <source>
        <dbReference type="Proteomes" id="UP000033096"/>
    </source>
</evidence>
<dbReference type="SUPFAM" id="SSF56719">
    <property type="entry name" value="Type II DNA topoisomerase"/>
    <property type="match status" value="1"/>
</dbReference>
<keyword evidence="4 9" id="KW-0547">Nucleotide-binding</keyword>
<dbReference type="FunFam" id="3.30.1360.40:FF:000002">
    <property type="entry name" value="DNA gyrase subunit A"/>
    <property type="match status" value="1"/>
</dbReference>
<dbReference type="Gene3D" id="3.30.1360.40">
    <property type="match status" value="1"/>
</dbReference>
<dbReference type="GeneID" id="24810491"/>
<dbReference type="Pfam" id="PF00521">
    <property type="entry name" value="DNA_topoisoIV"/>
    <property type="match status" value="1"/>
</dbReference>
<evidence type="ECO:0000256" key="4">
    <source>
        <dbReference type="ARBA" id="ARBA00022741"/>
    </source>
</evidence>
<reference evidence="13 14" key="1">
    <citation type="submission" date="2014-07" db="EMBL/GenBank/DDBJ databases">
        <title>Methanogenic archaea and the global carbon cycle.</title>
        <authorList>
            <person name="Henriksen J.R."/>
            <person name="Luke J."/>
            <person name="Reinhart S."/>
            <person name="Benedict M.N."/>
            <person name="Youngblut N.D."/>
            <person name="Metcalf M.E."/>
            <person name="Whitaker R.J."/>
            <person name="Metcalf W.W."/>
        </authorList>
    </citation>
    <scope>NUCLEOTIDE SEQUENCE [LARGE SCALE GENOMIC DNA]</scope>
    <source>
        <strain evidence="13 14">Z-761</strain>
    </source>
</reference>
<name>A0A0E3Q6G1_9EURY</name>
<proteinExistence type="inferred from homology"/>
<keyword evidence="14" id="KW-1185">Reference proteome</keyword>
<evidence type="ECO:0000256" key="2">
    <source>
        <dbReference type="ARBA" id="ARBA00008263"/>
    </source>
</evidence>
<dbReference type="PANTHER" id="PTHR43493:SF5">
    <property type="entry name" value="DNA GYRASE SUBUNIT A, CHLOROPLASTIC_MITOCHONDRIAL"/>
    <property type="match status" value="1"/>
</dbReference>
<feature type="active site" description="O-(5'-phospho-DNA)-tyrosine intermediate" evidence="9">
    <location>
        <position position="187"/>
    </location>
</feature>
<dbReference type="Gene3D" id="2.120.10.90">
    <property type="entry name" value="DNA gyrase/topoisomerase IV, subunit A, C-terminal"/>
    <property type="match status" value="1"/>
</dbReference>
<feature type="compositionally biased region" description="Acidic residues" evidence="11">
    <location>
        <begin position="894"/>
        <end position="966"/>
    </location>
</feature>
<dbReference type="HAMAP" id="MF_01897">
    <property type="entry name" value="GyrA"/>
    <property type="match status" value="1"/>
</dbReference>
<dbReference type="NCBIfam" id="NF004043">
    <property type="entry name" value="PRK05560.1"/>
    <property type="match status" value="1"/>
</dbReference>
<keyword evidence="7 9" id="KW-0238">DNA-binding</keyword>
<evidence type="ECO:0000256" key="11">
    <source>
        <dbReference type="SAM" id="MobiDB-lite"/>
    </source>
</evidence>
<dbReference type="STRING" id="1434123.MSVAZ_2034"/>